<comment type="caution">
    <text evidence="2">The sequence shown here is derived from an EMBL/GenBank/DDBJ whole genome shotgun (WGS) entry which is preliminary data.</text>
</comment>
<feature type="non-terminal residue" evidence="2">
    <location>
        <position position="44"/>
    </location>
</feature>
<name>A0A9X9ERL9_9BACI</name>
<keyword evidence="1" id="KW-0812">Transmembrane</keyword>
<accession>A0A9X9ERL9</accession>
<dbReference type="Proteomes" id="UP000309170">
    <property type="component" value="Unassembled WGS sequence"/>
</dbReference>
<proteinExistence type="predicted"/>
<reference evidence="2 3" key="1">
    <citation type="journal article" date="2019" name="Environ. Microbiol.">
        <title>An active ?-lactamase is a part of an orchestrated cell wall stress resistance network of Bacillus subtilis and related rhizosphere species.</title>
        <authorList>
            <person name="Bucher T."/>
            <person name="Keren-Paz A."/>
            <person name="Hausser J."/>
            <person name="Olender T."/>
            <person name="Cytryn E."/>
            <person name="Kolodkin-Gal I."/>
        </authorList>
    </citation>
    <scope>NUCLEOTIDE SEQUENCE [LARGE SCALE GENOMIC DNA]</scope>
    <source>
        <strain evidence="2 3">I4</strain>
    </source>
</reference>
<protein>
    <submittedName>
        <fullName evidence="2">Spore gernimation protein</fullName>
    </submittedName>
</protein>
<evidence type="ECO:0000256" key="1">
    <source>
        <dbReference type="SAM" id="Phobius"/>
    </source>
</evidence>
<organism evidence="2 3">
    <name type="scientific">Peribacillus simplex</name>
    <dbReference type="NCBI Taxonomy" id="1478"/>
    <lineage>
        <taxon>Bacteria</taxon>
        <taxon>Bacillati</taxon>
        <taxon>Bacillota</taxon>
        <taxon>Bacilli</taxon>
        <taxon>Bacillales</taxon>
        <taxon>Bacillaceae</taxon>
        <taxon>Peribacillus</taxon>
    </lineage>
</organism>
<gene>
    <name evidence="2" type="ORF">FC678_16580</name>
</gene>
<dbReference type="EMBL" id="SZNT01000259">
    <property type="protein sequence ID" value="TKH09627.1"/>
    <property type="molecule type" value="Genomic_DNA"/>
</dbReference>
<keyword evidence="1" id="KW-1133">Transmembrane helix</keyword>
<sequence>MEKGKISSLQMAFMMYPTIVATAVLGVPSITAKYAKTDLWLSPI</sequence>
<keyword evidence="1" id="KW-0472">Membrane</keyword>
<dbReference type="AlphaFoldDB" id="A0A9X9ERL9"/>
<evidence type="ECO:0000313" key="3">
    <source>
        <dbReference type="Proteomes" id="UP000309170"/>
    </source>
</evidence>
<feature type="transmembrane region" description="Helical" evidence="1">
    <location>
        <begin position="12"/>
        <end position="32"/>
    </location>
</feature>
<evidence type="ECO:0000313" key="2">
    <source>
        <dbReference type="EMBL" id="TKH09627.1"/>
    </source>
</evidence>